<evidence type="ECO:0000313" key="2">
    <source>
        <dbReference type="EMBL" id="EAQ90172.1"/>
    </source>
</evidence>
<dbReference type="GeneID" id="4390616"/>
<gene>
    <name evidence="2" type="ORF">CHGG_06791</name>
</gene>
<keyword evidence="3" id="KW-1185">Reference proteome</keyword>
<dbReference type="eggNOG" id="ENOG502RZM0">
    <property type="taxonomic scope" value="Eukaryota"/>
</dbReference>
<dbReference type="VEuPathDB" id="FungiDB:CHGG_06791"/>
<keyword evidence="1" id="KW-0472">Membrane</keyword>
<dbReference type="Proteomes" id="UP000001056">
    <property type="component" value="Unassembled WGS sequence"/>
</dbReference>
<protein>
    <submittedName>
        <fullName evidence="2">Uncharacterized protein</fullName>
    </submittedName>
</protein>
<accession>Q2H3H4</accession>
<feature type="transmembrane region" description="Helical" evidence="1">
    <location>
        <begin position="519"/>
        <end position="543"/>
    </location>
</feature>
<dbReference type="RefSeq" id="XP_001222886.1">
    <property type="nucleotide sequence ID" value="XM_001222885.1"/>
</dbReference>
<proteinExistence type="predicted"/>
<dbReference type="HOGENOM" id="CLU_009027_1_0_1"/>
<dbReference type="OMA" id="IAQWINY"/>
<dbReference type="AlphaFoldDB" id="Q2H3H4"/>
<sequence length="653" mass="71177">MSKPPRLAALRYRAKPALIATAYVIVLVVPWILTCVLSSRTIRQSWDNSGAVERETAENLHRVSFLIDALNLIAAVAALPVIYALLARAAVVFSQRTDNRKTLNVKELMALADRNFVRDGFLGRIGAKSSLFLLGVALVLLGIPRDLVVAKTRNALINAFPTEWTATAWYDPDADEDDDAADAGRYFASSLPRDTTTGLYKQHALRMNSSSMCNEIPASEVPIRCPGSYDRVFYTSYDNANLTVNICLQTPEGRSGPWNYTEDRQELTETLYITASSPWARSGRTPYANGTLRCIGKTSMGYFELGNSFNGGKFGPLLSSFDFPPGTGNPEFSDDVRKAWYPSVGLFNPSYVGGEYVRDYGTSRDEYLGAYGPLMLAAHAMFGAGSFFDLAQSIREPNDTLSQALCQLSPIPFSRLSPGLSRCDPQDTRSSSTISSSRRGRFASRHGWANDRVEALISNIRESNGTVSGLLNTAMYLANKATLDVAAGPAVVPQGGTWDPRQIWRAEGIEIRTPVVSTAGLAVVTVLLGLQVVGILALLWYIYSVPTWTETLDAMAVARITRQLAERDEGFLRSDALWDPTAEELRRMQDMDALVGLVERETPEKPGGSATTTKVSGEVTLAPASSEHVDHVLSVGAPGLISRGMKKVTRSSV</sequence>
<name>Q2H3H4_CHAGB</name>
<dbReference type="EMBL" id="CH408031">
    <property type="protein sequence ID" value="EAQ90172.1"/>
    <property type="molecule type" value="Genomic_DNA"/>
</dbReference>
<feature type="transmembrane region" description="Helical" evidence="1">
    <location>
        <begin position="121"/>
        <end position="143"/>
    </location>
</feature>
<keyword evidence="1" id="KW-0812">Transmembrane</keyword>
<dbReference type="OrthoDB" id="4575501at2759"/>
<organism evidence="2 3">
    <name type="scientific">Chaetomium globosum (strain ATCC 6205 / CBS 148.51 / DSM 1962 / NBRC 6347 / NRRL 1970)</name>
    <name type="common">Soil fungus</name>
    <dbReference type="NCBI Taxonomy" id="306901"/>
    <lineage>
        <taxon>Eukaryota</taxon>
        <taxon>Fungi</taxon>
        <taxon>Dikarya</taxon>
        <taxon>Ascomycota</taxon>
        <taxon>Pezizomycotina</taxon>
        <taxon>Sordariomycetes</taxon>
        <taxon>Sordariomycetidae</taxon>
        <taxon>Sordariales</taxon>
        <taxon>Chaetomiaceae</taxon>
        <taxon>Chaetomium</taxon>
    </lineage>
</organism>
<feature type="transmembrane region" description="Helical" evidence="1">
    <location>
        <begin position="63"/>
        <end position="86"/>
    </location>
</feature>
<evidence type="ECO:0000313" key="3">
    <source>
        <dbReference type="Proteomes" id="UP000001056"/>
    </source>
</evidence>
<dbReference type="InParanoid" id="Q2H3H4"/>
<keyword evidence="1" id="KW-1133">Transmembrane helix</keyword>
<reference evidence="3" key="1">
    <citation type="journal article" date="2015" name="Genome Announc.">
        <title>Draft genome sequence of the cellulolytic fungus Chaetomium globosum.</title>
        <authorList>
            <person name="Cuomo C.A."/>
            <person name="Untereiner W.A."/>
            <person name="Ma L.-J."/>
            <person name="Grabherr M."/>
            <person name="Birren B.W."/>
        </authorList>
    </citation>
    <scope>NUCLEOTIDE SEQUENCE [LARGE SCALE GENOMIC DNA]</scope>
    <source>
        <strain evidence="3">ATCC 6205 / CBS 148.51 / DSM 1962 / NBRC 6347 / NRRL 1970</strain>
    </source>
</reference>
<feature type="transmembrane region" description="Helical" evidence="1">
    <location>
        <begin position="20"/>
        <end position="42"/>
    </location>
</feature>
<evidence type="ECO:0000256" key="1">
    <source>
        <dbReference type="SAM" id="Phobius"/>
    </source>
</evidence>